<dbReference type="GO" id="GO:0005524">
    <property type="term" value="F:ATP binding"/>
    <property type="evidence" value="ECO:0007669"/>
    <property type="project" value="UniProtKB-KW"/>
</dbReference>
<dbReference type="FunCoup" id="J9DCL8">
    <property type="interactions" value="247"/>
</dbReference>
<dbReference type="OrthoDB" id="10249672at2759"/>
<dbReference type="AlphaFoldDB" id="J9DCL8"/>
<protein>
    <recommendedName>
        <fullName evidence="2">leucine--tRNA ligase</fullName>
        <ecNumber evidence="2">6.1.1.4</ecNumber>
    </recommendedName>
    <alternativeName>
        <fullName evidence="8">Leucyl-tRNA synthetase</fullName>
    </alternativeName>
</protein>
<evidence type="ECO:0000256" key="4">
    <source>
        <dbReference type="ARBA" id="ARBA00022741"/>
    </source>
</evidence>
<dbReference type="Proteomes" id="UP000003163">
    <property type="component" value="Unassembled WGS sequence"/>
</dbReference>
<comment type="similarity">
    <text evidence="1 10">Belongs to the class-I aminoacyl-tRNA synthetase family.</text>
</comment>
<evidence type="ECO:0000256" key="10">
    <source>
        <dbReference type="RuleBase" id="RU363035"/>
    </source>
</evidence>
<keyword evidence="3 10" id="KW-0436">Ligase</keyword>
<comment type="catalytic activity">
    <reaction evidence="9">
        <text>tRNA(Leu) + L-leucine + ATP = L-leucyl-tRNA(Leu) + AMP + diphosphate</text>
        <dbReference type="Rhea" id="RHEA:11688"/>
        <dbReference type="Rhea" id="RHEA-COMP:9613"/>
        <dbReference type="Rhea" id="RHEA-COMP:9622"/>
        <dbReference type="ChEBI" id="CHEBI:30616"/>
        <dbReference type="ChEBI" id="CHEBI:33019"/>
        <dbReference type="ChEBI" id="CHEBI:57427"/>
        <dbReference type="ChEBI" id="CHEBI:78442"/>
        <dbReference type="ChEBI" id="CHEBI:78494"/>
        <dbReference type="ChEBI" id="CHEBI:456215"/>
        <dbReference type="EC" id="6.1.1.4"/>
    </reaction>
</comment>
<evidence type="ECO:0000259" key="12">
    <source>
        <dbReference type="Pfam" id="PF09334"/>
    </source>
</evidence>
<dbReference type="PANTHER" id="PTHR45794">
    <property type="entry name" value="LEUCYL-TRNA SYNTHETASE"/>
    <property type="match status" value="1"/>
</dbReference>
<evidence type="ECO:0000256" key="5">
    <source>
        <dbReference type="ARBA" id="ARBA00022840"/>
    </source>
</evidence>
<evidence type="ECO:0000256" key="1">
    <source>
        <dbReference type="ARBA" id="ARBA00005594"/>
    </source>
</evidence>
<dbReference type="InterPro" id="IPR004493">
    <property type="entry name" value="Leu-tRNA-synth_Ia_arc/euk"/>
</dbReference>
<evidence type="ECO:0000256" key="3">
    <source>
        <dbReference type="ARBA" id="ARBA00022598"/>
    </source>
</evidence>
<dbReference type="Pfam" id="PF00133">
    <property type="entry name" value="tRNA-synt_1"/>
    <property type="match status" value="1"/>
</dbReference>
<evidence type="ECO:0000256" key="6">
    <source>
        <dbReference type="ARBA" id="ARBA00022917"/>
    </source>
</evidence>
<dbReference type="InterPro" id="IPR014729">
    <property type="entry name" value="Rossmann-like_a/b/a_fold"/>
</dbReference>
<dbReference type="GO" id="GO:0006429">
    <property type="term" value="P:leucyl-tRNA aminoacylation"/>
    <property type="evidence" value="ECO:0007669"/>
    <property type="project" value="InterPro"/>
</dbReference>
<comment type="caution">
    <text evidence="13">The sequence shown here is derived from an EMBL/GenBank/DDBJ whole genome shotgun (WGS) entry which is preliminary data.</text>
</comment>
<keyword evidence="4 10" id="KW-0547">Nucleotide-binding</keyword>
<dbReference type="SUPFAM" id="SSF52374">
    <property type="entry name" value="Nucleotidylyl transferase"/>
    <property type="match status" value="1"/>
</dbReference>
<accession>J9DCL8</accession>
<evidence type="ECO:0000313" key="14">
    <source>
        <dbReference type="Proteomes" id="UP000003163"/>
    </source>
</evidence>
<evidence type="ECO:0000256" key="8">
    <source>
        <dbReference type="ARBA" id="ARBA00030520"/>
    </source>
</evidence>
<name>J9DCL8_EDHAE</name>
<dbReference type="InParanoid" id="J9DCL8"/>
<evidence type="ECO:0000313" key="13">
    <source>
        <dbReference type="EMBL" id="EJW05209.1"/>
    </source>
</evidence>
<keyword evidence="14" id="KW-1185">Reference proteome</keyword>
<dbReference type="EC" id="6.1.1.4" evidence="2"/>
<keyword evidence="7 10" id="KW-0030">Aminoacyl-tRNA synthetase</keyword>
<dbReference type="InterPro" id="IPR015413">
    <property type="entry name" value="Methionyl/Leucyl_tRNA_Synth"/>
</dbReference>
<dbReference type="VEuPathDB" id="MicrosporidiaDB:EDEG_00674"/>
<dbReference type="PANTHER" id="PTHR45794:SF1">
    <property type="entry name" value="LEUCINE--TRNA LIGASE, CYTOPLASMIC"/>
    <property type="match status" value="1"/>
</dbReference>
<feature type="domain" description="Aminoacyl-tRNA synthetase class Ia" evidence="11">
    <location>
        <begin position="16"/>
        <end position="413"/>
    </location>
</feature>
<dbReference type="InterPro" id="IPR002300">
    <property type="entry name" value="aa-tRNA-synth_Ia"/>
</dbReference>
<dbReference type="GO" id="GO:0004823">
    <property type="term" value="F:leucine-tRNA ligase activity"/>
    <property type="evidence" value="ECO:0007669"/>
    <property type="project" value="UniProtKB-EC"/>
</dbReference>
<organism evidence="13 14">
    <name type="scientific">Edhazardia aedis (strain USNM 41457)</name>
    <name type="common">Microsporidian parasite</name>
    <dbReference type="NCBI Taxonomy" id="1003232"/>
    <lineage>
        <taxon>Eukaryota</taxon>
        <taxon>Fungi</taxon>
        <taxon>Fungi incertae sedis</taxon>
        <taxon>Microsporidia</taxon>
        <taxon>Edhazardia</taxon>
    </lineage>
</organism>
<dbReference type="Pfam" id="PF09334">
    <property type="entry name" value="tRNA-synt_1g"/>
    <property type="match status" value="1"/>
</dbReference>
<dbReference type="CDD" id="cd00812">
    <property type="entry name" value="LeuRS_core"/>
    <property type="match status" value="1"/>
</dbReference>
<evidence type="ECO:0000256" key="7">
    <source>
        <dbReference type="ARBA" id="ARBA00023146"/>
    </source>
</evidence>
<dbReference type="Gene3D" id="3.40.50.620">
    <property type="entry name" value="HUPs"/>
    <property type="match status" value="2"/>
</dbReference>
<keyword evidence="6 10" id="KW-0648">Protein biosynthesis</keyword>
<evidence type="ECO:0000256" key="2">
    <source>
        <dbReference type="ARBA" id="ARBA00013164"/>
    </source>
</evidence>
<dbReference type="STRING" id="1003232.J9DCL8"/>
<dbReference type="PROSITE" id="PS00178">
    <property type="entry name" value="AA_TRNA_LIGASE_I"/>
    <property type="match status" value="1"/>
</dbReference>
<keyword evidence="5 10" id="KW-0067">ATP-binding</keyword>
<reference evidence="13 14" key="1">
    <citation type="submission" date="2011-08" db="EMBL/GenBank/DDBJ databases">
        <authorList>
            <person name="Liu Z.J."/>
            <person name="Shi F.L."/>
            <person name="Lu J.Q."/>
            <person name="Li M."/>
            <person name="Wang Z.L."/>
        </authorList>
    </citation>
    <scope>NUCLEOTIDE SEQUENCE [LARGE SCALE GENOMIC DNA]</scope>
    <source>
        <strain evidence="13 14">USNM 41457</strain>
    </source>
</reference>
<sequence>MVDDKRLTYLKSHENFDEKSIEIDESRPKYFVTFPYPYMNGKLHLGHLFTLSKAEFYARYMKLKGYNVLFPLGFHCTGMPISASAKKLAEELEISDSKELLKSPSTVYSILKSFGFEDEIVSKFVDPQMWLDVFPKLCQTTLTNFHSMIDFSKSFITTERNPYYDSFVRWQFAKIKEKGLAVFGKRYTIFDPVTDQPCLDHDRQTGEGVLPVAIDLFVLKKIVDHDIPLNICLNKAKNQNFSVFKYNGELFAVPSNSFKNIKYQCERLEFIDEIDISSESIVSNQLLHSNKIKDIVINAIKTTKIPKISEEESNILDKVEPDNFKLNLSANFLRYYEPQSQVIARSKGICVVALTDQWFLNYNDEELKKKGRECIENMVDLSDDVKLNLIQALDWIEKWAFSRSFGLGTKIPFDEQYIIDSLSDSTIYMIFYTFNDLLFKDIYGNDQILPHSNLSNDFWDAVIYGKEIKTDKYISDVITKARKRFEHFYPVDLRVSGKDLTRNHLIFFILNHCALFPQKYWPRKIYTNGHLMLNSQKMSKSTGNFMSADDCINKFGVSATRMCLATCGDGNEDANFVEDFASSFVDKLYILFMVFNKIKSHQEGEDLSDVSGNFSEDFSKMKINEEDITIGRTNNINYGDLTLQKEKNVFTKPDNIDYIENYFFEAIVQNFNLTIESYEKMKFMDVIKYGFYEMTNIREMYLSLGGKENTEISTIWASAVVNLMYPIVPSLINGITSNYPFISKIPLNVVQSEFNVLKDFEWLKKLTRQIKFSVKKFKKVPQKITLGLNENYSEIKQKLMACDGSISKINDLLFGMNKKIRNEYTLFAMDYAKNKINYERVNERKVLEYSVKYIEKLFNCTVSIVDSPDGEPLAPKIIIE</sequence>
<dbReference type="InterPro" id="IPR001412">
    <property type="entry name" value="aa-tRNA-synth_I_CS"/>
</dbReference>
<dbReference type="EMBL" id="AFBI03000008">
    <property type="protein sequence ID" value="EJW05209.1"/>
    <property type="molecule type" value="Genomic_DNA"/>
</dbReference>
<reference evidence="14" key="2">
    <citation type="submission" date="2015-07" db="EMBL/GenBank/DDBJ databases">
        <title>Contrasting host-pathogen interactions and genome evolution in two generalist and specialist microsporidian pathogens of mosquitoes.</title>
        <authorList>
            <consortium name="The Broad Institute Genomics Platform"/>
            <consortium name="The Broad Institute Genome Sequencing Center for Infectious Disease"/>
            <person name="Cuomo C.A."/>
            <person name="Sanscrainte N.D."/>
            <person name="Goldberg J.M."/>
            <person name="Heiman D."/>
            <person name="Young S."/>
            <person name="Zeng Q."/>
            <person name="Becnel J.J."/>
            <person name="Birren B.W."/>
        </authorList>
    </citation>
    <scope>NUCLEOTIDE SEQUENCE [LARGE SCALE GENOMIC DNA]</scope>
    <source>
        <strain evidence="14">USNM 41457</strain>
    </source>
</reference>
<proteinExistence type="inferred from homology"/>
<dbReference type="HOGENOM" id="CLU_004174_0_0_1"/>
<evidence type="ECO:0000256" key="9">
    <source>
        <dbReference type="ARBA" id="ARBA00047469"/>
    </source>
</evidence>
<feature type="domain" description="Methionyl/Leucyl tRNA synthetase" evidence="12">
    <location>
        <begin position="481"/>
        <end position="579"/>
    </location>
</feature>
<gene>
    <name evidence="13" type="ORF">EDEG_00674</name>
</gene>
<dbReference type="OMA" id="RMCLAVC"/>
<evidence type="ECO:0000259" key="11">
    <source>
        <dbReference type="Pfam" id="PF00133"/>
    </source>
</evidence>